<keyword evidence="1" id="KW-1133">Transmembrane helix</keyword>
<dbReference type="RefSeq" id="WP_275567895.1">
    <property type="nucleotide sequence ID" value="NZ_JARGYC010000034.1"/>
</dbReference>
<name>A0AAE3NU77_9RHOB</name>
<evidence type="ECO:0000313" key="2">
    <source>
        <dbReference type="EMBL" id="MDF0601754.1"/>
    </source>
</evidence>
<comment type="caution">
    <text evidence="2">The sequence shown here is derived from an EMBL/GenBank/DDBJ whole genome shotgun (WGS) entry which is preliminary data.</text>
</comment>
<proteinExistence type="predicted"/>
<keyword evidence="1" id="KW-0472">Membrane</keyword>
<protein>
    <submittedName>
        <fullName evidence="2">Uncharacterized protein</fullName>
    </submittedName>
</protein>
<feature type="transmembrane region" description="Helical" evidence="1">
    <location>
        <begin position="97"/>
        <end position="120"/>
    </location>
</feature>
<evidence type="ECO:0000256" key="1">
    <source>
        <dbReference type="SAM" id="Phobius"/>
    </source>
</evidence>
<gene>
    <name evidence="2" type="ORF">P1J78_13495</name>
</gene>
<dbReference type="EMBL" id="JARGYC010000034">
    <property type="protein sequence ID" value="MDF0601754.1"/>
    <property type="molecule type" value="Genomic_DNA"/>
</dbReference>
<keyword evidence="1" id="KW-0812">Transmembrane</keyword>
<dbReference type="AlphaFoldDB" id="A0AAE3NU77"/>
<evidence type="ECO:0000313" key="3">
    <source>
        <dbReference type="Proteomes" id="UP001220964"/>
    </source>
</evidence>
<accession>A0AAE3NU77</accession>
<organism evidence="2 3">
    <name type="scientific">Psychromarinibacter sediminicola</name>
    <dbReference type="NCBI Taxonomy" id="3033385"/>
    <lineage>
        <taxon>Bacteria</taxon>
        <taxon>Pseudomonadati</taxon>
        <taxon>Pseudomonadota</taxon>
        <taxon>Alphaproteobacteria</taxon>
        <taxon>Rhodobacterales</taxon>
        <taxon>Paracoccaceae</taxon>
        <taxon>Psychromarinibacter</taxon>
    </lineage>
</organism>
<reference evidence="2" key="1">
    <citation type="submission" date="2023-03" db="EMBL/GenBank/DDBJ databases">
        <title>Multiphase analysis and comparison of six strains from genera Psychromarinibacter, Lutimaribacter, and Maritimibacter, including a novel species: Psychromarinibacter sediminicola sp. nov.</title>
        <authorList>
            <person name="Wang Y.-H."/>
            <person name="Ye M.-Q."/>
            <person name="Du Z.-J."/>
        </authorList>
    </citation>
    <scope>NUCLEOTIDE SEQUENCE</scope>
    <source>
        <strain evidence="2">C21-152</strain>
    </source>
</reference>
<sequence length="124" mass="13966">MMTAERLEARAASLAALIEKKLRVKGDGLEAKLRRGRRRMPAKVRREAERLVEAQRFADHPKLRMQVDAGALEASYARCARWLKGVDLKKRRREAALNLLTVNAFNLLAVGSGFVAYLVWAGHL</sequence>
<dbReference type="Proteomes" id="UP001220964">
    <property type="component" value="Unassembled WGS sequence"/>
</dbReference>
<keyword evidence="3" id="KW-1185">Reference proteome</keyword>